<dbReference type="SMART" id="SM00326">
    <property type="entry name" value="SH3"/>
    <property type="match status" value="2"/>
</dbReference>
<evidence type="ECO:0000256" key="7">
    <source>
        <dbReference type="ARBA" id="ARBA00022737"/>
    </source>
</evidence>
<reference evidence="14" key="1">
    <citation type="submission" date="2016-12" db="EMBL/GenBank/DDBJ databases">
        <title>Mouse lemur reference genome and diversity panel.</title>
        <authorList>
            <person name="Harris R."/>
            <person name="Larsen P."/>
            <person name="Liu Y."/>
            <person name="Hughes D.S."/>
            <person name="Murali S."/>
            <person name="Raveendran M."/>
            <person name="Korchina V."/>
            <person name="Wang M."/>
            <person name="Jhangiani S."/>
            <person name="Bandaranaike D."/>
            <person name="Bellair M."/>
            <person name="Blankenburg K."/>
            <person name="Chao H."/>
            <person name="Dahdouli M."/>
            <person name="Dinh H."/>
            <person name="Doddapaneni H."/>
            <person name="English A."/>
            <person name="Firestine M."/>
            <person name="Gnanaolivu R."/>
            <person name="Gross S."/>
            <person name="Hernandez B."/>
            <person name="Javaid M."/>
            <person name="Jayaseelan J."/>
            <person name="Jones J."/>
            <person name="Khan Z."/>
            <person name="Kovar C."/>
            <person name="Kurapati P."/>
            <person name="Le B."/>
            <person name="Lee S."/>
            <person name="Li M."/>
            <person name="Mathew T."/>
            <person name="Narasimhan A."/>
            <person name="Ngo D."/>
            <person name="Nguyen L."/>
            <person name="Okwuonu G."/>
            <person name="Ongeri F."/>
            <person name="Osuji N."/>
            <person name="Pu L.-L."/>
            <person name="Puazo M."/>
            <person name="Quiroz J."/>
            <person name="Raj R."/>
            <person name="Rajbhandari K."/>
            <person name="Reid J.G."/>
            <person name="Santibanez J."/>
            <person name="Sexton D."/>
            <person name="Skinner E."/>
            <person name="Vee V."/>
            <person name="Weissenberger G."/>
            <person name="Wu Y."/>
            <person name="Xin Y."/>
            <person name="Han Y."/>
            <person name="Campbell C."/>
            <person name="Brown A."/>
            <person name="Sullivan B."/>
            <person name="Shelton J."/>
            <person name="Brown S."/>
            <person name="Dudchenko O."/>
            <person name="Machol I."/>
            <person name="Durand N."/>
            <person name="Shamim M."/>
            <person name="Lieberman A."/>
            <person name="Muzny D.M."/>
            <person name="Richards S."/>
            <person name="Yoder A."/>
            <person name="Worley K.C."/>
            <person name="Rogers J."/>
            <person name="Gibbs R.A."/>
        </authorList>
    </citation>
    <scope>NUCLEOTIDE SEQUENCE [LARGE SCALE GENOMIC DNA]</scope>
</reference>
<dbReference type="CDD" id="cd12076">
    <property type="entry name" value="SH3_Tks4_2"/>
    <property type="match status" value="1"/>
</dbReference>
<evidence type="ECO:0000259" key="13">
    <source>
        <dbReference type="PROSITE" id="PS50195"/>
    </source>
</evidence>
<dbReference type="Pfam" id="PF00787">
    <property type="entry name" value="PX"/>
    <property type="match status" value="1"/>
</dbReference>
<evidence type="ECO:0000259" key="12">
    <source>
        <dbReference type="PROSITE" id="PS50002"/>
    </source>
</evidence>
<evidence type="ECO:0000256" key="11">
    <source>
        <dbReference type="SAM" id="MobiDB-lite"/>
    </source>
</evidence>
<keyword evidence="4 10" id="KW-0728">SH3 domain</keyword>
<dbReference type="GO" id="GO:0002102">
    <property type="term" value="C:podosome"/>
    <property type="evidence" value="ECO:0007669"/>
    <property type="project" value="UniProtKB-SubCell"/>
</dbReference>
<keyword evidence="8" id="KW-0965">Cell junction</keyword>
<dbReference type="PROSITE" id="PS50195">
    <property type="entry name" value="PX"/>
    <property type="match status" value="1"/>
</dbReference>
<evidence type="ECO:0000256" key="9">
    <source>
        <dbReference type="ARBA" id="ARBA00023273"/>
    </source>
</evidence>
<dbReference type="InterPro" id="IPR037961">
    <property type="entry name" value="SH3PXD2_PX"/>
</dbReference>
<evidence type="ECO:0000256" key="4">
    <source>
        <dbReference type="ARBA" id="ARBA00022443"/>
    </source>
</evidence>
<dbReference type="EMBL" id="ABDC03027242">
    <property type="status" value="NOT_ANNOTATED_CDS"/>
    <property type="molecule type" value="Genomic_DNA"/>
</dbReference>
<dbReference type="FunFam" id="3.30.1520.10:FF:000005">
    <property type="entry name" value="SH3 and PX domain-containing protein 2B"/>
    <property type="match status" value="1"/>
</dbReference>
<dbReference type="InterPro" id="IPR036028">
    <property type="entry name" value="SH3-like_dom_sf"/>
</dbReference>
<feature type="domain" description="SH3" evidence="12">
    <location>
        <begin position="200"/>
        <end position="259"/>
    </location>
</feature>
<sequence length="387" mass="43899">MPPRRSIVEVKVLDVQKRRVPNKHYVYIIRVTWSSGTTEAIYRRYSKFFDLQMQMLDKFPMEGGQKDPKQRIIPFLPGKILFRRSHIRDVAVKRLIPIDEYCKALIQLPPYISQCLWASPDGGDLTSVDPMVLEQYVVVANYQKQESSEISLSVGQVVDIIEKNESGWWFVSTAEEQGWVPATCLEGQDGVQDEFSLQPEEEEKYTVIYPYTARDQDEMNLERGAVVEVIQKNLEGWWKIRYQGKEGWAPASYLKKSSGEPLPPKLGPGSPAHPAALDSDGAARQQSAAGRERELLHNQRDGRCEGRPVPDAWQRCPDHWSQPCPRGLNLPKPPIPPQVEEEYYTIAEFQTTIPDGISFQAGLKVEVSGPRVPVPAVILDSTQLKED</sequence>
<comment type="similarity">
    <text evidence="3">Belongs to the SH3PXD2 family.</text>
</comment>
<evidence type="ECO:0000256" key="2">
    <source>
        <dbReference type="ARBA" id="ARBA00004496"/>
    </source>
</evidence>
<feature type="domain" description="PX" evidence="13">
    <location>
        <begin position="5"/>
        <end position="149"/>
    </location>
</feature>
<dbReference type="Pfam" id="PF00018">
    <property type="entry name" value="SH3_1"/>
    <property type="match status" value="2"/>
</dbReference>
<dbReference type="InterPro" id="IPR036871">
    <property type="entry name" value="PX_dom_sf"/>
</dbReference>
<dbReference type="Gene3D" id="3.30.1520.10">
    <property type="entry name" value="Phox-like domain"/>
    <property type="match status" value="1"/>
</dbReference>
<dbReference type="GO" id="GO:0016176">
    <property type="term" value="F:superoxide-generating NADPH oxidase activator activity"/>
    <property type="evidence" value="ECO:0007669"/>
    <property type="project" value="TreeGrafter"/>
</dbReference>
<dbReference type="PANTHER" id="PTHR15706">
    <property type="entry name" value="SH3 MULTIPLE DOMAIN"/>
    <property type="match status" value="1"/>
</dbReference>
<dbReference type="SUPFAM" id="SSF64268">
    <property type="entry name" value="PX domain"/>
    <property type="match status" value="1"/>
</dbReference>
<dbReference type="Gene3D" id="2.30.30.40">
    <property type="entry name" value="SH3 Domains"/>
    <property type="match status" value="2"/>
</dbReference>
<dbReference type="SMART" id="SM00312">
    <property type="entry name" value="PX"/>
    <property type="match status" value="1"/>
</dbReference>
<dbReference type="InterPro" id="IPR051228">
    <property type="entry name" value="NADPH_Oxidase/PX-Domain"/>
</dbReference>
<dbReference type="EMBL" id="ABDC03027244">
    <property type="status" value="NOT_ANNOTATED_CDS"/>
    <property type="molecule type" value="Genomic_DNA"/>
</dbReference>
<organism evidence="14 15">
    <name type="scientific">Microcebus murinus</name>
    <name type="common">Gray mouse lemur</name>
    <name type="synonym">Lemur murinus</name>
    <dbReference type="NCBI Taxonomy" id="30608"/>
    <lineage>
        <taxon>Eukaryota</taxon>
        <taxon>Metazoa</taxon>
        <taxon>Chordata</taxon>
        <taxon>Craniata</taxon>
        <taxon>Vertebrata</taxon>
        <taxon>Euteleostomi</taxon>
        <taxon>Mammalia</taxon>
        <taxon>Eutheria</taxon>
        <taxon>Euarchontoglires</taxon>
        <taxon>Primates</taxon>
        <taxon>Strepsirrhini</taxon>
        <taxon>Lemuriformes</taxon>
        <taxon>Cheirogaleidae</taxon>
        <taxon>Microcebus</taxon>
    </lineage>
</organism>
<dbReference type="InterPro" id="IPR001683">
    <property type="entry name" value="PX_dom"/>
</dbReference>
<evidence type="ECO:0000313" key="15">
    <source>
        <dbReference type="Proteomes" id="UP000694394"/>
    </source>
</evidence>
<dbReference type="InterPro" id="IPR035478">
    <property type="entry name" value="SH3PXD2B_SH3_2"/>
</dbReference>
<dbReference type="GO" id="GO:0035091">
    <property type="term" value="F:phosphatidylinositol binding"/>
    <property type="evidence" value="ECO:0007669"/>
    <property type="project" value="InterPro"/>
</dbReference>
<dbReference type="AlphaFoldDB" id="A0A8C5VT51"/>
<evidence type="ECO:0000256" key="6">
    <source>
        <dbReference type="ARBA" id="ARBA00022553"/>
    </source>
</evidence>
<keyword evidence="7" id="KW-0677">Repeat</keyword>
<evidence type="ECO:0000256" key="3">
    <source>
        <dbReference type="ARBA" id="ARBA00009628"/>
    </source>
</evidence>
<dbReference type="CDD" id="cd12075">
    <property type="entry name" value="SH3_Tks4_1"/>
    <property type="match status" value="1"/>
</dbReference>
<dbReference type="PROSITE" id="PS50002">
    <property type="entry name" value="SH3"/>
    <property type="match status" value="2"/>
</dbReference>
<evidence type="ECO:0000256" key="5">
    <source>
        <dbReference type="ARBA" id="ARBA00022490"/>
    </source>
</evidence>
<dbReference type="GeneTree" id="ENSGT00940000158396"/>
<keyword evidence="9" id="KW-0966">Cell projection</keyword>
<dbReference type="CDD" id="cd06888">
    <property type="entry name" value="PX_FISH"/>
    <property type="match status" value="1"/>
</dbReference>
<dbReference type="GO" id="GO:0005737">
    <property type="term" value="C:cytoplasm"/>
    <property type="evidence" value="ECO:0007669"/>
    <property type="project" value="UniProtKB-SubCell"/>
</dbReference>
<proteinExistence type="inferred from homology"/>
<dbReference type="InterPro" id="IPR035477">
    <property type="entry name" value="SH3PXD2B_SH3_1"/>
</dbReference>
<keyword evidence="15" id="KW-1185">Reference proteome</keyword>
<keyword evidence="5" id="KW-0963">Cytoplasm</keyword>
<name>A0A8C5VT51_MICMU</name>
<dbReference type="FunFam" id="2.30.30.40:FF:000082">
    <property type="entry name" value="SH3 and PX domain-containing protein 2B"/>
    <property type="match status" value="1"/>
</dbReference>
<dbReference type="FunFam" id="2.30.30.40:FF:000042">
    <property type="entry name" value="SH3 and PX domain-containing protein 2A"/>
    <property type="match status" value="1"/>
</dbReference>
<keyword evidence="6" id="KW-0597">Phosphoprotein</keyword>
<feature type="domain" description="SH3" evidence="12">
    <location>
        <begin position="131"/>
        <end position="190"/>
    </location>
</feature>
<evidence type="ECO:0000256" key="8">
    <source>
        <dbReference type="ARBA" id="ARBA00022949"/>
    </source>
</evidence>
<reference evidence="14" key="3">
    <citation type="submission" date="2025-09" db="UniProtKB">
        <authorList>
            <consortium name="Ensembl"/>
        </authorList>
    </citation>
    <scope>IDENTIFICATION</scope>
</reference>
<dbReference type="EMBL" id="ABDC03027243">
    <property type="status" value="NOT_ANNOTATED_CDS"/>
    <property type="molecule type" value="Genomic_DNA"/>
</dbReference>
<reference evidence="14" key="2">
    <citation type="submission" date="2025-08" db="UniProtKB">
        <authorList>
            <consortium name="Ensembl"/>
        </authorList>
    </citation>
    <scope>IDENTIFICATION</scope>
</reference>
<feature type="region of interest" description="Disordered" evidence="11">
    <location>
        <begin position="256"/>
        <end position="306"/>
    </location>
</feature>
<evidence type="ECO:0000313" key="14">
    <source>
        <dbReference type="Ensembl" id="ENSMICP00000026622.2"/>
    </source>
</evidence>
<dbReference type="PANTHER" id="PTHR15706:SF26">
    <property type="entry name" value="SH3 AND PX DOMAIN-CONTAINING PROTEIN 2B"/>
    <property type="match status" value="1"/>
</dbReference>
<evidence type="ECO:0000256" key="1">
    <source>
        <dbReference type="ARBA" id="ARBA00004188"/>
    </source>
</evidence>
<comment type="subcellular location">
    <subcellularLocation>
        <location evidence="1">Cell projection</location>
        <location evidence="1">Podosome</location>
    </subcellularLocation>
    <subcellularLocation>
        <location evidence="2">Cytoplasm</location>
    </subcellularLocation>
</comment>
<evidence type="ECO:0000256" key="10">
    <source>
        <dbReference type="PROSITE-ProRule" id="PRU00192"/>
    </source>
</evidence>
<dbReference type="Ensembl" id="ENSMICT00000031926.2">
    <property type="protein sequence ID" value="ENSMICP00000026622.2"/>
    <property type="gene ID" value="ENSMICG00000011279.3"/>
</dbReference>
<feature type="compositionally biased region" description="Basic and acidic residues" evidence="11">
    <location>
        <begin position="290"/>
        <end position="306"/>
    </location>
</feature>
<dbReference type="InterPro" id="IPR001452">
    <property type="entry name" value="SH3_domain"/>
</dbReference>
<accession>A0A8C5VT51</accession>
<dbReference type="Proteomes" id="UP000694394">
    <property type="component" value="Chromosome 23"/>
</dbReference>
<protein>
    <submittedName>
        <fullName evidence="14">SH3 and PX domains 2B</fullName>
    </submittedName>
</protein>
<dbReference type="SUPFAM" id="SSF50044">
    <property type="entry name" value="SH3-domain"/>
    <property type="match status" value="2"/>
</dbReference>
<dbReference type="GO" id="GO:0042554">
    <property type="term" value="P:superoxide anion generation"/>
    <property type="evidence" value="ECO:0007669"/>
    <property type="project" value="TreeGrafter"/>
</dbReference>
<gene>
    <name evidence="14" type="primary">SH3PXD2B</name>
</gene>